<accession>A0A2H1FIR4</accession>
<organism evidence="2 3">
    <name type="scientific">Candidatus Nitrosotalea okcheonensis</name>
    <dbReference type="NCBI Taxonomy" id="1903276"/>
    <lineage>
        <taxon>Archaea</taxon>
        <taxon>Nitrososphaerota</taxon>
        <taxon>Nitrososphaeria</taxon>
        <taxon>Nitrosotaleales</taxon>
        <taxon>Nitrosotaleaceae</taxon>
        <taxon>Nitrosotalea</taxon>
    </lineage>
</organism>
<name>A0A2H1FIR4_9ARCH</name>
<keyword evidence="3" id="KW-1185">Reference proteome</keyword>
<evidence type="ECO:0000313" key="2">
    <source>
        <dbReference type="EMBL" id="SMH72582.1"/>
    </source>
</evidence>
<proteinExistence type="predicted"/>
<dbReference type="EMBL" id="LT841358">
    <property type="protein sequence ID" value="SMH72582.1"/>
    <property type="molecule type" value="Genomic_DNA"/>
</dbReference>
<sequence length="188" mass="19937">MKQTGTISVILTIITIVSISPAFAQSSMSGMSNQSMGSMAMGQMSYDVMAGEKHFNMTISSTGKLPANPRFSEEQKSISFDVSGISSQDFVHYEVAIPTDLLSGNLTVSLGGIPVKAISEMNSSFTAIHITVPSSFVKSNNIPDSTTLVITGTQAIPEFPIGSSIAVATAFSALVIMVGRNKFKHRLH</sequence>
<evidence type="ECO:0000313" key="3">
    <source>
        <dbReference type="Proteomes" id="UP000230607"/>
    </source>
</evidence>
<protein>
    <submittedName>
        <fullName evidence="2">Uncharacterized protein</fullName>
    </submittedName>
</protein>
<keyword evidence="1" id="KW-0812">Transmembrane</keyword>
<gene>
    <name evidence="2" type="ORF">NCS_30422</name>
</gene>
<reference evidence="3" key="1">
    <citation type="submission" date="2017-03" db="EMBL/GenBank/DDBJ databases">
        <authorList>
            <person name="Herbold C."/>
        </authorList>
    </citation>
    <scope>NUCLEOTIDE SEQUENCE [LARGE SCALE GENOMIC DNA]</scope>
</reference>
<dbReference type="AlphaFoldDB" id="A0A2H1FIR4"/>
<keyword evidence="1" id="KW-0472">Membrane</keyword>
<feature type="transmembrane region" description="Helical" evidence="1">
    <location>
        <begin position="159"/>
        <end position="179"/>
    </location>
</feature>
<dbReference type="RefSeq" id="WP_157928324.1">
    <property type="nucleotide sequence ID" value="NZ_LT841358.1"/>
</dbReference>
<evidence type="ECO:0000256" key="1">
    <source>
        <dbReference type="SAM" id="Phobius"/>
    </source>
</evidence>
<dbReference type="Proteomes" id="UP000230607">
    <property type="component" value="Chromosome 1"/>
</dbReference>
<keyword evidence="1" id="KW-1133">Transmembrane helix</keyword>